<feature type="transmembrane region" description="Helical" evidence="8">
    <location>
        <begin position="228"/>
        <end position="246"/>
    </location>
</feature>
<sequence>MLSSWFFVDTIPTDIFVLLILSAGFTSFFTACFGIGGGVMLLGVMAQVLPPQLIIPLHGVVQLGANAGRAIVGWQDIQWRFIYTFLPGALLGALLGSLVLVALPPSIMYLTIAAFILYSCWGPKLPKLVLGTLGTFIAGAITTFISLFAGATGPLVAAFIKQLEVDRFRTVATFAMAMSLQHGVKVAVFEGMGISIADWWPLLCWMILSGALGTWIGFNMLKRVADKYFQMIFSLVLSLLALRLIWQALNQWSI</sequence>
<comment type="similarity">
    <text evidence="2 8">Belongs to the 4-toluene sulfonate uptake permease (TSUP) (TC 2.A.102) family.</text>
</comment>
<gene>
    <name evidence="9" type="ORF">K3G22_09945</name>
</gene>
<keyword evidence="5 8" id="KW-0812">Transmembrane</keyword>
<evidence type="ECO:0000313" key="10">
    <source>
        <dbReference type="Proteomes" id="UP000827084"/>
    </source>
</evidence>
<dbReference type="InterPro" id="IPR052017">
    <property type="entry name" value="TSUP"/>
</dbReference>
<evidence type="ECO:0000256" key="6">
    <source>
        <dbReference type="ARBA" id="ARBA00022989"/>
    </source>
</evidence>
<dbReference type="RefSeq" id="WP_011789289.1">
    <property type="nucleotide sequence ID" value="NZ_BMPK01000003.1"/>
</dbReference>
<protein>
    <recommendedName>
        <fullName evidence="8">Probable membrane transporter protein</fullName>
    </recommendedName>
</protein>
<evidence type="ECO:0000256" key="7">
    <source>
        <dbReference type="ARBA" id="ARBA00023136"/>
    </source>
</evidence>
<evidence type="ECO:0000256" key="2">
    <source>
        <dbReference type="ARBA" id="ARBA00009142"/>
    </source>
</evidence>
<keyword evidence="3" id="KW-0813">Transport</keyword>
<reference evidence="9 10" key="1">
    <citation type="submission" date="2021-08" db="EMBL/GenBank/DDBJ databases">
        <title>Shewanella putrefaciens YZ-J, complete genome.</title>
        <authorList>
            <person name="Yi Z."/>
        </authorList>
    </citation>
    <scope>NUCLEOTIDE SEQUENCE [LARGE SCALE GENOMIC DNA]</scope>
    <source>
        <strain evidence="9 10">YZ-J</strain>
    </source>
</reference>
<feature type="transmembrane region" description="Helical" evidence="8">
    <location>
        <begin position="106"/>
        <end position="121"/>
    </location>
</feature>
<name>A0ABX8X6Y4_SHEPU</name>
<evidence type="ECO:0000256" key="3">
    <source>
        <dbReference type="ARBA" id="ARBA00022448"/>
    </source>
</evidence>
<dbReference type="EMBL" id="CP080635">
    <property type="protein sequence ID" value="QYX71136.1"/>
    <property type="molecule type" value="Genomic_DNA"/>
</dbReference>
<evidence type="ECO:0000256" key="5">
    <source>
        <dbReference type="ARBA" id="ARBA00022692"/>
    </source>
</evidence>
<keyword evidence="4 8" id="KW-1003">Cell membrane</keyword>
<evidence type="ECO:0000313" key="9">
    <source>
        <dbReference type="EMBL" id="QYX71136.1"/>
    </source>
</evidence>
<keyword evidence="7 8" id="KW-0472">Membrane</keyword>
<keyword evidence="6 8" id="KW-1133">Transmembrane helix</keyword>
<dbReference type="PANTHER" id="PTHR30269">
    <property type="entry name" value="TRANSMEMBRANE PROTEIN YFCA"/>
    <property type="match status" value="1"/>
</dbReference>
<proteinExistence type="inferred from homology"/>
<dbReference type="GeneID" id="67443583"/>
<dbReference type="InterPro" id="IPR002781">
    <property type="entry name" value="TM_pro_TauE-like"/>
</dbReference>
<evidence type="ECO:0000256" key="4">
    <source>
        <dbReference type="ARBA" id="ARBA00022475"/>
    </source>
</evidence>
<accession>A0ABX8X6Y4</accession>
<dbReference type="PANTHER" id="PTHR30269:SF37">
    <property type="entry name" value="MEMBRANE TRANSPORTER PROTEIN"/>
    <property type="match status" value="1"/>
</dbReference>
<evidence type="ECO:0000256" key="8">
    <source>
        <dbReference type="RuleBase" id="RU363041"/>
    </source>
</evidence>
<organism evidence="9 10">
    <name type="scientific">Shewanella putrefaciens</name>
    <name type="common">Pseudomonas putrefaciens</name>
    <dbReference type="NCBI Taxonomy" id="24"/>
    <lineage>
        <taxon>Bacteria</taxon>
        <taxon>Pseudomonadati</taxon>
        <taxon>Pseudomonadota</taxon>
        <taxon>Gammaproteobacteria</taxon>
        <taxon>Alteromonadales</taxon>
        <taxon>Shewanellaceae</taxon>
        <taxon>Shewanella</taxon>
    </lineage>
</organism>
<feature type="transmembrane region" description="Helical" evidence="8">
    <location>
        <begin position="15"/>
        <end position="44"/>
    </location>
</feature>
<feature type="transmembrane region" description="Helical" evidence="8">
    <location>
        <begin position="128"/>
        <end position="149"/>
    </location>
</feature>
<feature type="transmembrane region" description="Helical" evidence="8">
    <location>
        <begin position="199"/>
        <end position="221"/>
    </location>
</feature>
<dbReference type="Proteomes" id="UP000827084">
    <property type="component" value="Chromosome"/>
</dbReference>
<feature type="transmembrane region" description="Helical" evidence="8">
    <location>
        <begin position="81"/>
        <end position="100"/>
    </location>
</feature>
<dbReference type="Pfam" id="PF01925">
    <property type="entry name" value="TauE"/>
    <property type="match status" value="1"/>
</dbReference>
<keyword evidence="10" id="KW-1185">Reference proteome</keyword>
<comment type="subcellular location">
    <subcellularLocation>
        <location evidence="1 8">Cell membrane</location>
        <topology evidence="1 8">Multi-pass membrane protein</topology>
    </subcellularLocation>
</comment>
<evidence type="ECO:0000256" key="1">
    <source>
        <dbReference type="ARBA" id="ARBA00004651"/>
    </source>
</evidence>